<keyword evidence="1" id="KW-1133">Transmembrane helix</keyword>
<feature type="transmembrane region" description="Helical" evidence="1">
    <location>
        <begin position="108"/>
        <end position="129"/>
    </location>
</feature>
<proteinExistence type="predicted"/>
<sequence>MQLGIKSFRISPEFGNWSHLDDSLVRPAGFTVTWWFTITSNFLFKQPSFRLQSIYFLSIFLRLAKTRIFASLCYGICGTSIIVVKFHLVFFKQNLNIIILYHFRFKFIPSAIIVILFNPSIVKCSLFLINSATLHQSSKSNAFTPRIGYSLKKGIIIFSTSLWLLICNKQVLFLSEQCTVITLLIIEELNELK</sequence>
<feature type="transmembrane region" description="Helical" evidence="1">
    <location>
        <begin position="68"/>
        <end position="88"/>
    </location>
</feature>
<evidence type="ECO:0000313" key="2">
    <source>
        <dbReference type="EMBL" id="ATI20530.1"/>
    </source>
</evidence>
<name>A0A291LJF1_9PEZI</name>
<evidence type="ECO:0000256" key="1">
    <source>
        <dbReference type="SAM" id="Phobius"/>
    </source>
</evidence>
<reference evidence="2" key="1">
    <citation type="submission" date="2017-02" db="EMBL/GenBank/DDBJ databases">
        <title>Fungal Comparative Genomics of Melanconis species and Ophiognomonia clavigignenti-juglandacearum at Different Phylogenetic Distances.</title>
        <authorList>
            <person name="Demers J.E."/>
            <person name="Castlebury L.A."/>
        </authorList>
    </citation>
    <scope>NUCLEOTIDE SEQUENCE</scope>
    <source>
        <strain evidence="2">CBS 121083</strain>
    </source>
</reference>
<accession>A0A291LJF1</accession>
<dbReference type="EMBL" id="KY575057">
    <property type="protein sequence ID" value="ATI20530.1"/>
    <property type="molecule type" value="Genomic_DNA"/>
</dbReference>
<dbReference type="AlphaFoldDB" id="A0A291LJF1"/>
<evidence type="ECO:0008006" key="3">
    <source>
        <dbReference type="Google" id="ProtNLM"/>
    </source>
</evidence>
<gene>
    <name evidence="2" type="primary">orf193</name>
</gene>
<keyword evidence="1" id="KW-0472">Membrane</keyword>
<protein>
    <recommendedName>
        <fullName evidence="3">LAGLIDADG endonuclease</fullName>
    </recommendedName>
</protein>
<organism evidence="2">
    <name type="scientific">Juglanconis juglandina</name>
    <dbReference type="NCBI Taxonomy" id="1940567"/>
    <lineage>
        <taxon>Eukaryota</taxon>
        <taxon>Fungi</taxon>
        <taxon>Dikarya</taxon>
        <taxon>Ascomycota</taxon>
        <taxon>Pezizomycotina</taxon>
        <taxon>Sordariomycetes</taxon>
        <taxon>Sordariomycetidae</taxon>
        <taxon>Diaporthales</taxon>
        <taxon>Juglanconidaceae</taxon>
        <taxon>Juglanconis</taxon>
    </lineage>
</organism>
<keyword evidence="1" id="KW-0812">Transmembrane</keyword>
<geneLocation type="mitochondrion" evidence="2"/>
<keyword evidence="2" id="KW-0496">Mitochondrion</keyword>